<dbReference type="InterPro" id="IPR011006">
    <property type="entry name" value="CheY-like_superfamily"/>
</dbReference>
<dbReference type="SMART" id="SM00448">
    <property type="entry name" value="REC"/>
    <property type="match status" value="1"/>
</dbReference>
<gene>
    <name evidence="4" type="ORF">B9G79_00930</name>
</gene>
<protein>
    <submittedName>
        <fullName evidence="4">Response regulator</fullName>
    </submittedName>
</protein>
<evidence type="ECO:0000256" key="2">
    <source>
        <dbReference type="PROSITE-ProRule" id="PRU00169"/>
    </source>
</evidence>
<evidence type="ECO:0000313" key="5">
    <source>
        <dbReference type="Proteomes" id="UP000197003"/>
    </source>
</evidence>
<organism evidence="4 5">
    <name type="scientific">Bdellovibrio bacteriovorus</name>
    <dbReference type="NCBI Taxonomy" id="959"/>
    <lineage>
        <taxon>Bacteria</taxon>
        <taxon>Pseudomonadati</taxon>
        <taxon>Bdellovibrionota</taxon>
        <taxon>Bdellovibrionia</taxon>
        <taxon>Bdellovibrionales</taxon>
        <taxon>Pseudobdellovibrionaceae</taxon>
        <taxon>Bdellovibrio</taxon>
    </lineage>
</organism>
<feature type="modified residue" description="4-aspartylphosphate" evidence="2">
    <location>
        <position position="60"/>
    </location>
</feature>
<dbReference type="RefSeq" id="WP_011166056.1">
    <property type="nucleotide sequence ID" value="NZ_AP029059.1"/>
</dbReference>
<dbReference type="GeneID" id="93014529"/>
<dbReference type="GO" id="GO:0000160">
    <property type="term" value="P:phosphorelay signal transduction system"/>
    <property type="evidence" value="ECO:0007669"/>
    <property type="project" value="InterPro"/>
</dbReference>
<dbReference type="InterPro" id="IPR050595">
    <property type="entry name" value="Bact_response_regulator"/>
</dbReference>
<dbReference type="PROSITE" id="PS50110">
    <property type="entry name" value="RESPONSE_REGULATORY"/>
    <property type="match status" value="1"/>
</dbReference>
<dbReference type="Proteomes" id="UP000197003">
    <property type="component" value="Chromosome"/>
</dbReference>
<dbReference type="InterPro" id="IPR001789">
    <property type="entry name" value="Sig_transdc_resp-reg_receiver"/>
</dbReference>
<dbReference type="SUPFAM" id="SSF52172">
    <property type="entry name" value="CheY-like"/>
    <property type="match status" value="1"/>
</dbReference>
<dbReference type="EMBL" id="CP020946">
    <property type="protein sequence ID" value="ASD62228.1"/>
    <property type="molecule type" value="Genomic_DNA"/>
</dbReference>
<proteinExistence type="predicted"/>
<name>A0A1Z3N420_BDEBC</name>
<reference evidence="4 5" key="1">
    <citation type="submission" date="2017-04" db="EMBL/GenBank/DDBJ databases">
        <title>Whole genome sequence of Bdellovibrio bacteriovorus strain SSB218315.</title>
        <authorList>
            <person name="Oyedara O."/>
            <person name="Rodriguez-Perez M.A."/>
        </authorList>
    </citation>
    <scope>NUCLEOTIDE SEQUENCE [LARGE SCALE GENOMIC DNA]</scope>
    <source>
        <strain evidence="4 5">SSB218315</strain>
    </source>
</reference>
<dbReference type="PANTHER" id="PTHR44591:SF3">
    <property type="entry name" value="RESPONSE REGULATORY DOMAIN-CONTAINING PROTEIN"/>
    <property type="match status" value="1"/>
</dbReference>
<dbReference type="Gene3D" id="3.40.50.2300">
    <property type="match status" value="1"/>
</dbReference>
<evidence type="ECO:0000313" key="4">
    <source>
        <dbReference type="EMBL" id="ASD62228.1"/>
    </source>
</evidence>
<keyword evidence="1 2" id="KW-0597">Phosphoprotein</keyword>
<dbReference type="OrthoDB" id="5294513at2"/>
<accession>A0A1Z3N420</accession>
<sequence length="132" mass="14796">MIHIVIVDDEADTHLLYKLKFKKLFAHWGDLNLTSFLNATDCLDFLNTPEGAQVDLILSDINMPGMDGFELLQAVKGLHIKVPFYMVSAYESSEFRNKAESLGATRFLSKPVDFSRLGDAVREDLKLSDSAV</sequence>
<dbReference type="AlphaFoldDB" id="A0A1Z3N420"/>
<dbReference type="Pfam" id="PF00072">
    <property type="entry name" value="Response_reg"/>
    <property type="match status" value="1"/>
</dbReference>
<feature type="domain" description="Response regulatory" evidence="3">
    <location>
        <begin position="3"/>
        <end position="125"/>
    </location>
</feature>
<dbReference type="PANTHER" id="PTHR44591">
    <property type="entry name" value="STRESS RESPONSE REGULATOR PROTEIN 1"/>
    <property type="match status" value="1"/>
</dbReference>
<evidence type="ECO:0000256" key="1">
    <source>
        <dbReference type="ARBA" id="ARBA00022553"/>
    </source>
</evidence>
<dbReference type="KEGG" id="bbac:EP01_11225"/>
<evidence type="ECO:0000259" key="3">
    <source>
        <dbReference type="PROSITE" id="PS50110"/>
    </source>
</evidence>